<reference evidence="1" key="3">
    <citation type="submission" date="2025-09" db="UniProtKB">
        <authorList>
            <consortium name="Ensembl"/>
        </authorList>
    </citation>
    <scope>IDENTIFICATION</scope>
</reference>
<reference evidence="1" key="2">
    <citation type="submission" date="2025-08" db="UniProtKB">
        <authorList>
            <consortium name="Ensembl"/>
        </authorList>
    </citation>
    <scope>IDENTIFICATION</scope>
</reference>
<proteinExistence type="predicted"/>
<dbReference type="Proteomes" id="UP000472268">
    <property type="component" value="Chromosome 17"/>
</dbReference>
<dbReference type="Gene3D" id="2.20.28.30">
    <property type="entry name" value="RNA polymerase ii, chain L"/>
    <property type="match status" value="1"/>
</dbReference>
<evidence type="ECO:0000313" key="1">
    <source>
        <dbReference type="Ensembl" id="ENSSSUP00005035247.1"/>
    </source>
</evidence>
<evidence type="ECO:0000313" key="2">
    <source>
        <dbReference type="Proteomes" id="UP000472268"/>
    </source>
</evidence>
<protein>
    <submittedName>
        <fullName evidence="1">Uncharacterized protein</fullName>
    </submittedName>
</protein>
<name>A0A673VN15_SURSU</name>
<keyword evidence="2" id="KW-1185">Reference proteome</keyword>
<sequence length="69" mass="8530">MHTQREGPPSKWQPMISSMENVTEKIKFRDPIRCRQRGYRIMCKNKKKQIYENNWWSQWGEGWEDGRTR</sequence>
<organism evidence="1 2">
    <name type="scientific">Suricata suricatta</name>
    <name type="common">Meerkat</name>
    <dbReference type="NCBI Taxonomy" id="37032"/>
    <lineage>
        <taxon>Eukaryota</taxon>
        <taxon>Metazoa</taxon>
        <taxon>Chordata</taxon>
        <taxon>Craniata</taxon>
        <taxon>Vertebrata</taxon>
        <taxon>Euteleostomi</taxon>
        <taxon>Mammalia</taxon>
        <taxon>Eutheria</taxon>
        <taxon>Laurasiatheria</taxon>
        <taxon>Carnivora</taxon>
        <taxon>Feliformia</taxon>
        <taxon>Herpestidae</taxon>
        <taxon>Suricata</taxon>
    </lineage>
</organism>
<dbReference type="Ensembl" id="ENSSSUT00005040149.1">
    <property type="protein sequence ID" value="ENSSSUP00005035247.1"/>
    <property type="gene ID" value="ENSSSUG00005022609.1"/>
</dbReference>
<dbReference type="AlphaFoldDB" id="A0A673VN15"/>
<reference evidence="1 2" key="1">
    <citation type="submission" date="2019-05" db="EMBL/GenBank/DDBJ databases">
        <title>A Chromosome-scale Meerkat (S. suricatta) Genome Assembly.</title>
        <authorList>
            <person name="Dudchenko O."/>
            <person name="Lieberman Aiden E."/>
            <person name="Tung J."/>
            <person name="Barreiro L.B."/>
            <person name="Clutton-Brock T.H."/>
        </authorList>
    </citation>
    <scope>NUCLEOTIDE SEQUENCE [LARGE SCALE GENOMIC DNA]</scope>
</reference>
<accession>A0A673VN15</accession>